<evidence type="ECO:0000313" key="2">
    <source>
        <dbReference type="EMBL" id="CAI9155708.1"/>
    </source>
</evidence>
<feature type="region of interest" description="Disordered" evidence="1">
    <location>
        <begin position="115"/>
        <end position="208"/>
    </location>
</feature>
<reference evidence="2" key="1">
    <citation type="submission" date="2023-04" db="EMBL/GenBank/DDBJ databases">
        <authorList>
            <consortium name="ELIXIR-Norway"/>
        </authorList>
    </citation>
    <scope>NUCLEOTIDE SEQUENCE [LARGE SCALE GENOMIC DNA]</scope>
</reference>
<dbReference type="Proteomes" id="UP001176941">
    <property type="component" value="Chromosome 13"/>
</dbReference>
<name>A0ABN8Y275_RANTA</name>
<proteinExistence type="predicted"/>
<protein>
    <submittedName>
        <fullName evidence="2">Uncharacterized protein</fullName>
    </submittedName>
</protein>
<accession>A0ABN8Y275</accession>
<sequence>MPAGGSEDRGPRSAEGPNQTPPGPRVPEPRTGVGRGGADRWRAWRGQGREGDETSAPLTPTPSPGMHTRPAARGLETLRTPVPGQVCWPGLPVCGDRAVSAGLWPARPVERWGRLARHGTSGRKRGRIGAQGPGCTPPMPAGGSEDRGPRSAEGPNQTPPGPRVPEPRTGVGRGGADRWRAWRGQGREGDETSAPLTPTPSPGMHTRPAARGLETLRTPVPGQVCWPGLPVCGDRAVSAGLWPARPVERWGRLARHGTSGRKRGAAQGF</sequence>
<keyword evidence="3" id="KW-1185">Reference proteome</keyword>
<organism evidence="2 3">
    <name type="scientific">Rangifer tarandus platyrhynchus</name>
    <name type="common">Svalbard reindeer</name>
    <dbReference type="NCBI Taxonomy" id="3082113"/>
    <lineage>
        <taxon>Eukaryota</taxon>
        <taxon>Metazoa</taxon>
        <taxon>Chordata</taxon>
        <taxon>Craniata</taxon>
        <taxon>Vertebrata</taxon>
        <taxon>Euteleostomi</taxon>
        <taxon>Mammalia</taxon>
        <taxon>Eutheria</taxon>
        <taxon>Laurasiatheria</taxon>
        <taxon>Artiodactyla</taxon>
        <taxon>Ruminantia</taxon>
        <taxon>Pecora</taxon>
        <taxon>Cervidae</taxon>
        <taxon>Odocoileinae</taxon>
        <taxon>Rangifer</taxon>
    </lineage>
</organism>
<evidence type="ECO:0000313" key="3">
    <source>
        <dbReference type="Proteomes" id="UP001176941"/>
    </source>
</evidence>
<evidence type="ECO:0000256" key="1">
    <source>
        <dbReference type="SAM" id="MobiDB-lite"/>
    </source>
</evidence>
<gene>
    <name evidence="2" type="ORF">MRATA1EN1_LOCUS4670</name>
</gene>
<dbReference type="EMBL" id="OX459949">
    <property type="protein sequence ID" value="CAI9155708.1"/>
    <property type="molecule type" value="Genomic_DNA"/>
</dbReference>
<feature type="region of interest" description="Disordered" evidence="1">
    <location>
        <begin position="1"/>
        <end position="73"/>
    </location>
</feature>
<feature type="compositionally biased region" description="Basic and acidic residues" evidence="1">
    <location>
        <begin position="37"/>
        <end position="52"/>
    </location>
</feature>
<feature type="compositionally biased region" description="Basic and acidic residues" evidence="1">
    <location>
        <begin position="1"/>
        <end position="12"/>
    </location>
</feature>
<feature type="compositionally biased region" description="Basic and acidic residues" evidence="1">
    <location>
        <begin position="175"/>
        <end position="190"/>
    </location>
</feature>
<feature type="compositionally biased region" description="Basic residues" evidence="1">
    <location>
        <begin position="115"/>
        <end position="127"/>
    </location>
</feature>